<evidence type="ECO:0000256" key="15">
    <source>
        <dbReference type="ARBA" id="ARBA00023170"/>
    </source>
</evidence>
<keyword evidence="9" id="KW-0677">Repeat</keyword>
<comment type="catalytic activity">
    <reaction evidence="18">
        <text>L-seryl-[protein] + ATP = O-phospho-L-seryl-[protein] + ADP + H(+)</text>
        <dbReference type="Rhea" id="RHEA:17989"/>
        <dbReference type="Rhea" id="RHEA-COMP:9863"/>
        <dbReference type="Rhea" id="RHEA-COMP:11604"/>
        <dbReference type="ChEBI" id="CHEBI:15378"/>
        <dbReference type="ChEBI" id="CHEBI:29999"/>
        <dbReference type="ChEBI" id="CHEBI:30616"/>
        <dbReference type="ChEBI" id="CHEBI:83421"/>
        <dbReference type="ChEBI" id="CHEBI:456216"/>
        <dbReference type="EC" id="2.7.11.1"/>
    </reaction>
</comment>
<keyword evidence="5" id="KW-0433">Leucine-rich repeat</keyword>
<dbReference type="PANTHER" id="PTHR48005:SF16">
    <property type="entry name" value="MDIS1-INTERACTING RECEPTOR LIKE KINASE 2-LIKE ISOFORM X1"/>
    <property type="match status" value="1"/>
</dbReference>
<evidence type="ECO:0000256" key="6">
    <source>
        <dbReference type="ARBA" id="ARBA00022679"/>
    </source>
</evidence>
<keyword evidence="16" id="KW-0325">Glycoprotein</keyword>
<evidence type="ECO:0000256" key="8">
    <source>
        <dbReference type="ARBA" id="ARBA00022729"/>
    </source>
</evidence>
<keyword evidence="4" id="KW-0597">Phosphoprotein</keyword>
<dbReference type="SUPFAM" id="SSF56112">
    <property type="entry name" value="Protein kinase-like (PK-like)"/>
    <property type="match status" value="1"/>
</dbReference>
<evidence type="ECO:0000256" key="7">
    <source>
        <dbReference type="ARBA" id="ARBA00022692"/>
    </source>
</evidence>
<evidence type="ECO:0000256" key="2">
    <source>
        <dbReference type="ARBA" id="ARBA00012513"/>
    </source>
</evidence>
<evidence type="ECO:0000256" key="18">
    <source>
        <dbReference type="ARBA" id="ARBA00048679"/>
    </source>
</evidence>
<keyword evidence="7 20" id="KW-0812">Transmembrane</keyword>
<evidence type="ECO:0000256" key="3">
    <source>
        <dbReference type="ARBA" id="ARBA00022527"/>
    </source>
</evidence>
<evidence type="ECO:0000256" key="1">
    <source>
        <dbReference type="ARBA" id="ARBA00004479"/>
    </source>
</evidence>
<dbReference type="PANTHER" id="PTHR48005">
    <property type="entry name" value="LEUCINE RICH REPEAT KINASE 2"/>
    <property type="match status" value="1"/>
</dbReference>
<evidence type="ECO:0000256" key="12">
    <source>
        <dbReference type="ARBA" id="ARBA00022840"/>
    </source>
</evidence>
<reference evidence="22" key="1">
    <citation type="journal article" date="2023" name="Plant J.">
        <title>Genome sequences and population genomics provide insights into the demographic history, inbreeding, and mutation load of two 'living fossil' tree species of Dipteronia.</title>
        <authorList>
            <person name="Feng Y."/>
            <person name="Comes H.P."/>
            <person name="Chen J."/>
            <person name="Zhu S."/>
            <person name="Lu R."/>
            <person name="Zhang X."/>
            <person name="Li P."/>
            <person name="Qiu J."/>
            <person name="Olsen K.M."/>
            <person name="Qiu Y."/>
        </authorList>
    </citation>
    <scope>NUCLEOTIDE SEQUENCE</scope>
    <source>
        <strain evidence="22">KIB01</strain>
    </source>
</reference>
<dbReference type="SMART" id="SM00220">
    <property type="entry name" value="S_TKc"/>
    <property type="match status" value="1"/>
</dbReference>
<dbReference type="GO" id="GO:0005524">
    <property type="term" value="F:ATP binding"/>
    <property type="evidence" value="ECO:0007669"/>
    <property type="project" value="UniProtKB-UniRule"/>
</dbReference>
<evidence type="ECO:0000256" key="11">
    <source>
        <dbReference type="ARBA" id="ARBA00022777"/>
    </source>
</evidence>
<dbReference type="Pfam" id="PF07714">
    <property type="entry name" value="PK_Tyr_Ser-Thr"/>
    <property type="match status" value="1"/>
</dbReference>
<protein>
    <recommendedName>
        <fullName evidence="2">non-specific serine/threonine protein kinase</fullName>
        <ecNumber evidence="2">2.7.11.1</ecNumber>
    </recommendedName>
</protein>
<evidence type="ECO:0000256" key="14">
    <source>
        <dbReference type="ARBA" id="ARBA00023136"/>
    </source>
</evidence>
<dbReference type="Proteomes" id="UP001280121">
    <property type="component" value="Unassembled WGS sequence"/>
</dbReference>
<evidence type="ECO:0000313" key="22">
    <source>
        <dbReference type="EMBL" id="KAK2654086.1"/>
    </source>
</evidence>
<keyword evidence="14 20" id="KW-0472">Membrane</keyword>
<keyword evidence="8" id="KW-0732">Signal</keyword>
<dbReference type="EMBL" id="JANJYI010000004">
    <property type="protein sequence ID" value="KAK2654086.1"/>
    <property type="molecule type" value="Genomic_DNA"/>
</dbReference>
<evidence type="ECO:0000256" key="16">
    <source>
        <dbReference type="ARBA" id="ARBA00023180"/>
    </source>
</evidence>
<comment type="caution">
    <text evidence="22">The sequence shown here is derived from an EMBL/GenBank/DDBJ whole genome shotgun (WGS) entry which is preliminary data.</text>
</comment>
<keyword evidence="12 19" id="KW-0067">ATP-binding</keyword>
<accession>A0AAE0CK52</accession>
<dbReference type="FunFam" id="3.30.200.20:FF:000309">
    <property type="entry name" value="Leucine-rich repeat receptor protein kinase MSP1"/>
    <property type="match status" value="1"/>
</dbReference>
<feature type="domain" description="Protein kinase" evidence="21">
    <location>
        <begin position="112"/>
        <end position="236"/>
    </location>
</feature>
<keyword evidence="3" id="KW-0723">Serine/threonine-protein kinase</keyword>
<organism evidence="22 23">
    <name type="scientific">Dipteronia dyeriana</name>
    <dbReference type="NCBI Taxonomy" id="168575"/>
    <lineage>
        <taxon>Eukaryota</taxon>
        <taxon>Viridiplantae</taxon>
        <taxon>Streptophyta</taxon>
        <taxon>Embryophyta</taxon>
        <taxon>Tracheophyta</taxon>
        <taxon>Spermatophyta</taxon>
        <taxon>Magnoliopsida</taxon>
        <taxon>eudicotyledons</taxon>
        <taxon>Gunneridae</taxon>
        <taxon>Pentapetalae</taxon>
        <taxon>rosids</taxon>
        <taxon>malvids</taxon>
        <taxon>Sapindales</taxon>
        <taxon>Sapindaceae</taxon>
        <taxon>Hippocastanoideae</taxon>
        <taxon>Acereae</taxon>
        <taxon>Dipteronia</taxon>
    </lineage>
</organism>
<comment type="catalytic activity">
    <reaction evidence="17">
        <text>L-threonyl-[protein] + ATP = O-phospho-L-threonyl-[protein] + ADP + H(+)</text>
        <dbReference type="Rhea" id="RHEA:46608"/>
        <dbReference type="Rhea" id="RHEA-COMP:11060"/>
        <dbReference type="Rhea" id="RHEA-COMP:11605"/>
        <dbReference type="ChEBI" id="CHEBI:15378"/>
        <dbReference type="ChEBI" id="CHEBI:30013"/>
        <dbReference type="ChEBI" id="CHEBI:30616"/>
        <dbReference type="ChEBI" id="CHEBI:61977"/>
        <dbReference type="ChEBI" id="CHEBI:456216"/>
        <dbReference type="EC" id="2.7.11.1"/>
    </reaction>
</comment>
<proteinExistence type="predicted"/>
<name>A0AAE0CK52_9ROSI</name>
<evidence type="ECO:0000313" key="23">
    <source>
        <dbReference type="Proteomes" id="UP001280121"/>
    </source>
</evidence>
<evidence type="ECO:0000256" key="20">
    <source>
        <dbReference type="SAM" id="Phobius"/>
    </source>
</evidence>
<dbReference type="Gene3D" id="3.30.200.20">
    <property type="entry name" value="Phosphorylase Kinase, domain 1"/>
    <property type="match status" value="1"/>
</dbReference>
<gene>
    <name evidence="22" type="ORF">Ddye_013942</name>
</gene>
<dbReference type="InterPro" id="IPR017441">
    <property type="entry name" value="Protein_kinase_ATP_BS"/>
</dbReference>
<dbReference type="InterPro" id="IPR051420">
    <property type="entry name" value="Ser_Thr_Kinases_DiverseReg"/>
</dbReference>
<dbReference type="GO" id="GO:0016020">
    <property type="term" value="C:membrane"/>
    <property type="evidence" value="ECO:0007669"/>
    <property type="project" value="UniProtKB-SubCell"/>
</dbReference>
<keyword evidence="11" id="KW-0418">Kinase</keyword>
<evidence type="ECO:0000256" key="9">
    <source>
        <dbReference type="ARBA" id="ARBA00022737"/>
    </source>
</evidence>
<keyword evidence="6" id="KW-0808">Transferase</keyword>
<keyword evidence="23" id="KW-1185">Reference proteome</keyword>
<dbReference type="AlphaFoldDB" id="A0AAE0CK52"/>
<keyword evidence="13 20" id="KW-1133">Transmembrane helix</keyword>
<sequence>MGEIPIDLQIKYSPWNFEGNKGLCGKVSGFPSCGGRQVCGVQLQFIIPFLIIFIPAITLFAFIILGSLFLFKRKVKNSKIVPRSTRNGDLFSIWNYDGNIAFEDIIEATEDFDIKYCVGTGGYGRVYRAQLPSDKIVALKKLHHLEFEEPTSIGSFENEVRVLSKIRHRNIVKLHGYCLHKKYMFLIYEYMQRGSLFYVLRNNDEAVELSWFKRVNAIKDTAHAFASLLHTNNCSS</sequence>
<dbReference type="GO" id="GO:0004674">
    <property type="term" value="F:protein serine/threonine kinase activity"/>
    <property type="evidence" value="ECO:0007669"/>
    <property type="project" value="UniProtKB-KW"/>
</dbReference>
<dbReference type="InterPro" id="IPR000719">
    <property type="entry name" value="Prot_kinase_dom"/>
</dbReference>
<dbReference type="PROSITE" id="PS00107">
    <property type="entry name" value="PROTEIN_KINASE_ATP"/>
    <property type="match status" value="1"/>
</dbReference>
<evidence type="ECO:0000256" key="4">
    <source>
        <dbReference type="ARBA" id="ARBA00022553"/>
    </source>
</evidence>
<keyword evidence="10 19" id="KW-0547">Nucleotide-binding</keyword>
<dbReference type="InterPro" id="IPR011009">
    <property type="entry name" value="Kinase-like_dom_sf"/>
</dbReference>
<evidence type="ECO:0000256" key="5">
    <source>
        <dbReference type="ARBA" id="ARBA00022614"/>
    </source>
</evidence>
<dbReference type="EC" id="2.7.11.1" evidence="2"/>
<evidence type="ECO:0000256" key="17">
    <source>
        <dbReference type="ARBA" id="ARBA00047899"/>
    </source>
</evidence>
<comment type="subcellular location">
    <subcellularLocation>
        <location evidence="1">Membrane</location>
        <topology evidence="1">Single-pass type I membrane protein</topology>
    </subcellularLocation>
</comment>
<dbReference type="InterPro" id="IPR001245">
    <property type="entry name" value="Ser-Thr/Tyr_kinase_cat_dom"/>
</dbReference>
<evidence type="ECO:0000256" key="19">
    <source>
        <dbReference type="PROSITE-ProRule" id="PRU10141"/>
    </source>
</evidence>
<keyword evidence="15" id="KW-0675">Receptor</keyword>
<dbReference type="PROSITE" id="PS50011">
    <property type="entry name" value="PROTEIN_KINASE_DOM"/>
    <property type="match status" value="1"/>
</dbReference>
<evidence type="ECO:0000256" key="10">
    <source>
        <dbReference type="ARBA" id="ARBA00022741"/>
    </source>
</evidence>
<feature type="transmembrane region" description="Helical" evidence="20">
    <location>
        <begin position="45"/>
        <end position="71"/>
    </location>
</feature>
<evidence type="ECO:0000256" key="13">
    <source>
        <dbReference type="ARBA" id="ARBA00022989"/>
    </source>
</evidence>
<feature type="binding site" evidence="19">
    <location>
        <position position="140"/>
    </location>
    <ligand>
        <name>ATP</name>
        <dbReference type="ChEBI" id="CHEBI:30616"/>
    </ligand>
</feature>
<evidence type="ECO:0000259" key="21">
    <source>
        <dbReference type="PROSITE" id="PS50011"/>
    </source>
</evidence>